<sequence>MGLNKHVKALFLGVVASTGLLIGVSTAGTTTAHATTWHKGTPVALRGTWETKPVSQYKFRYNFILGKSTLSSGGGPGDGTHLKQTAYHHKAGSRYYYVRGHEWLYTAGHDIYYYRFYKVGNKFKATNYLIYHNSKFTKGYGPEGHLYYKQ</sequence>
<reference evidence="2 3" key="1">
    <citation type="journal article" date="2015" name="Genome Announc.">
        <title>Expanding the biotechnology potential of lactobacilli through comparative genomics of 213 strains and associated genera.</title>
        <authorList>
            <person name="Sun Z."/>
            <person name="Harris H.M."/>
            <person name="McCann A."/>
            <person name="Guo C."/>
            <person name="Argimon S."/>
            <person name="Zhang W."/>
            <person name="Yang X."/>
            <person name="Jeffery I.B."/>
            <person name="Cooney J.C."/>
            <person name="Kagawa T.F."/>
            <person name="Liu W."/>
            <person name="Song Y."/>
            <person name="Salvetti E."/>
            <person name="Wrobel A."/>
            <person name="Rasinkangas P."/>
            <person name="Parkhill J."/>
            <person name="Rea M.C."/>
            <person name="O'Sullivan O."/>
            <person name="Ritari J."/>
            <person name="Douillard F.P."/>
            <person name="Paul Ross R."/>
            <person name="Yang R."/>
            <person name="Briner A.E."/>
            <person name="Felis G.E."/>
            <person name="de Vos W.M."/>
            <person name="Barrangou R."/>
            <person name="Klaenhammer T.R."/>
            <person name="Caufield P.W."/>
            <person name="Cui Y."/>
            <person name="Zhang H."/>
            <person name="O'Toole P.W."/>
        </authorList>
    </citation>
    <scope>NUCLEOTIDE SEQUENCE [LARGE SCALE GENOMIC DNA]</scope>
    <source>
        <strain evidence="2 3">DSM 23365</strain>
    </source>
</reference>
<evidence type="ECO:0000313" key="3">
    <source>
        <dbReference type="Proteomes" id="UP000051442"/>
    </source>
</evidence>
<dbReference type="AlphaFoldDB" id="A0A0R2ESX2"/>
<dbReference type="Proteomes" id="UP000051442">
    <property type="component" value="Unassembled WGS sequence"/>
</dbReference>
<evidence type="ECO:0000256" key="1">
    <source>
        <dbReference type="SAM" id="SignalP"/>
    </source>
</evidence>
<evidence type="ECO:0000313" key="2">
    <source>
        <dbReference type="EMBL" id="KRN18251.1"/>
    </source>
</evidence>
<accession>A0A0R2ESX2</accession>
<dbReference type="RefSeq" id="WP_054732886.1">
    <property type="nucleotide sequence ID" value="NZ_AYZM01000158.1"/>
</dbReference>
<keyword evidence="1" id="KW-0732">Signal</keyword>
<protein>
    <submittedName>
        <fullName evidence="2">Uncharacterized protein</fullName>
    </submittedName>
</protein>
<feature type="chain" id="PRO_5038356529" evidence="1">
    <location>
        <begin position="28"/>
        <end position="150"/>
    </location>
</feature>
<dbReference type="PATRIC" id="fig|1423804.4.peg.2298"/>
<feature type="signal peptide" evidence="1">
    <location>
        <begin position="1"/>
        <end position="27"/>
    </location>
</feature>
<dbReference type="OrthoDB" id="2325535at2"/>
<organism evidence="2 3">
    <name type="scientific">Secundilactobacillus similis DSM 23365 = JCM 2765</name>
    <dbReference type="NCBI Taxonomy" id="1423804"/>
    <lineage>
        <taxon>Bacteria</taxon>
        <taxon>Bacillati</taxon>
        <taxon>Bacillota</taxon>
        <taxon>Bacilli</taxon>
        <taxon>Lactobacillales</taxon>
        <taxon>Lactobacillaceae</taxon>
        <taxon>Secundilactobacillus</taxon>
    </lineage>
</organism>
<gene>
    <name evidence="2" type="ORF">FD14_GL002116</name>
</gene>
<dbReference type="EMBL" id="AYZM01000158">
    <property type="protein sequence ID" value="KRN18251.1"/>
    <property type="molecule type" value="Genomic_DNA"/>
</dbReference>
<name>A0A0R2ESX2_9LACO</name>
<comment type="caution">
    <text evidence="2">The sequence shown here is derived from an EMBL/GenBank/DDBJ whole genome shotgun (WGS) entry which is preliminary data.</text>
</comment>
<keyword evidence="3" id="KW-1185">Reference proteome</keyword>
<proteinExistence type="predicted"/>